<dbReference type="PRINTS" id="PR00297">
    <property type="entry name" value="CHAPERONIN10"/>
</dbReference>
<dbReference type="CDD" id="cd00320">
    <property type="entry name" value="cpn10"/>
    <property type="match status" value="1"/>
</dbReference>
<dbReference type="STRING" id="7398.A0A1A9ZVZ2"/>
<evidence type="ECO:0000313" key="7">
    <source>
        <dbReference type="EnsemblMetazoa" id="GPAI026733-PA"/>
    </source>
</evidence>
<dbReference type="InterPro" id="IPR037124">
    <property type="entry name" value="Chaperonin_GroES_sf"/>
</dbReference>
<dbReference type="InterPro" id="IPR011032">
    <property type="entry name" value="GroES-like_sf"/>
</dbReference>
<evidence type="ECO:0000313" key="8">
    <source>
        <dbReference type="Proteomes" id="UP000092445"/>
    </source>
</evidence>
<dbReference type="HAMAP" id="MF_00580">
    <property type="entry name" value="CH10"/>
    <property type="match status" value="1"/>
</dbReference>
<evidence type="ECO:0000256" key="1">
    <source>
        <dbReference type="ARBA" id="ARBA00006975"/>
    </source>
</evidence>
<keyword evidence="8" id="KW-1185">Reference proteome</keyword>
<dbReference type="EnsemblMetazoa" id="GPAI026733-RA">
    <property type="protein sequence ID" value="GPAI026733-PA"/>
    <property type="gene ID" value="GPAI026733"/>
</dbReference>
<evidence type="ECO:0000256" key="4">
    <source>
        <dbReference type="ARBA" id="ARBA00029976"/>
    </source>
</evidence>
<dbReference type="GO" id="GO:0044183">
    <property type="term" value="F:protein folding chaperone"/>
    <property type="evidence" value="ECO:0007669"/>
    <property type="project" value="InterPro"/>
</dbReference>
<dbReference type="GO" id="GO:0051082">
    <property type="term" value="F:unfolded protein binding"/>
    <property type="evidence" value="ECO:0007669"/>
    <property type="project" value="TreeGrafter"/>
</dbReference>
<dbReference type="GO" id="GO:0005524">
    <property type="term" value="F:ATP binding"/>
    <property type="evidence" value="ECO:0007669"/>
    <property type="project" value="InterPro"/>
</dbReference>
<reference evidence="8" key="1">
    <citation type="submission" date="2014-03" db="EMBL/GenBank/DDBJ databases">
        <authorList>
            <person name="Aksoy S."/>
            <person name="Warren W."/>
            <person name="Wilson R.K."/>
        </authorList>
    </citation>
    <scope>NUCLEOTIDE SEQUENCE [LARGE SCALE GENOMIC DNA]</scope>
    <source>
        <strain evidence="8">IAEA</strain>
    </source>
</reference>
<evidence type="ECO:0000256" key="5">
    <source>
        <dbReference type="ARBA" id="ARBA00031971"/>
    </source>
</evidence>
<evidence type="ECO:0000256" key="2">
    <source>
        <dbReference type="ARBA" id="ARBA00018842"/>
    </source>
</evidence>
<keyword evidence="3 6" id="KW-0143">Chaperone</keyword>
<dbReference type="PANTHER" id="PTHR10772">
    <property type="entry name" value="10 KDA HEAT SHOCK PROTEIN"/>
    <property type="match status" value="1"/>
</dbReference>
<dbReference type="InterPro" id="IPR020818">
    <property type="entry name" value="Chaperonin_GroES"/>
</dbReference>
<dbReference type="VEuPathDB" id="VectorBase:GPAI026733"/>
<dbReference type="GO" id="GO:0046872">
    <property type="term" value="F:metal ion binding"/>
    <property type="evidence" value="ECO:0007669"/>
    <property type="project" value="TreeGrafter"/>
</dbReference>
<sequence>MPSEDLKDSKMAANAIKKVMPMLDRILVQRAEPMAATEGGIVLPENARSKMMQGTVIAVGPGARNHQNQHITPLIKKGDQVLLPGYGGTRVKMEDGKEYILFRESDILAKYE</sequence>
<dbReference type="Gene3D" id="2.30.33.40">
    <property type="entry name" value="GroES chaperonin"/>
    <property type="match status" value="1"/>
</dbReference>
<dbReference type="Proteomes" id="UP000092445">
    <property type="component" value="Unassembled WGS sequence"/>
</dbReference>
<dbReference type="GO" id="GO:0005759">
    <property type="term" value="C:mitochondrial matrix"/>
    <property type="evidence" value="ECO:0007669"/>
    <property type="project" value="TreeGrafter"/>
</dbReference>
<dbReference type="FunFam" id="2.30.33.40:FF:000002">
    <property type="entry name" value="10 kDa chaperonin, mitochondrial"/>
    <property type="match status" value="1"/>
</dbReference>
<evidence type="ECO:0000256" key="3">
    <source>
        <dbReference type="ARBA" id="ARBA00023186"/>
    </source>
</evidence>
<comment type="similarity">
    <text evidence="1 6">Belongs to the GroES chaperonin family.</text>
</comment>
<dbReference type="AlphaFoldDB" id="A0A1A9ZVZ2"/>
<accession>A0A1A9ZVZ2</accession>
<dbReference type="GO" id="GO:0051087">
    <property type="term" value="F:protein-folding chaperone binding"/>
    <property type="evidence" value="ECO:0007669"/>
    <property type="project" value="TreeGrafter"/>
</dbReference>
<organism evidence="7 8">
    <name type="scientific">Glossina pallidipes</name>
    <name type="common">Tsetse fly</name>
    <dbReference type="NCBI Taxonomy" id="7398"/>
    <lineage>
        <taxon>Eukaryota</taxon>
        <taxon>Metazoa</taxon>
        <taxon>Ecdysozoa</taxon>
        <taxon>Arthropoda</taxon>
        <taxon>Hexapoda</taxon>
        <taxon>Insecta</taxon>
        <taxon>Pterygota</taxon>
        <taxon>Neoptera</taxon>
        <taxon>Endopterygota</taxon>
        <taxon>Diptera</taxon>
        <taxon>Brachycera</taxon>
        <taxon>Muscomorpha</taxon>
        <taxon>Hippoboscoidea</taxon>
        <taxon>Glossinidae</taxon>
        <taxon>Glossina</taxon>
    </lineage>
</organism>
<protein>
    <recommendedName>
        <fullName evidence="2">10 kDa heat shock protein, mitochondrial</fullName>
    </recommendedName>
    <alternativeName>
        <fullName evidence="4">10 kDa chaperonin</fullName>
    </alternativeName>
    <alternativeName>
        <fullName evidence="5">Chaperonin 10</fullName>
    </alternativeName>
</protein>
<dbReference type="SMART" id="SM00883">
    <property type="entry name" value="Cpn10"/>
    <property type="match status" value="1"/>
</dbReference>
<dbReference type="Pfam" id="PF00166">
    <property type="entry name" value="Cpn10"/>
    <property type="match status" value="1"/>
</dbReference>
<dbReference type="PANTHER" id="PTHR10772:SF0">
    <property type="entry name" value="10 KDA HEAT SHOCK PROTEIN, MITOCHONDRIAL"/>
    <property type="match status" value="1"/>
</dbReference>
<evidence type="ECO:0000256" key="6">
    <source>
        <dbReference type="RuleBase" id="RU003479"/>
    </source>
</evidence>
<name>A0A1A9ZVZ2_GLOPL</name>
<reference evidence="7" key="2">
    <citation type="submission" date="2020-05" db="UniProtKB">
        <authorList>
            <consortium name="EnsemblMetazoa"/>
        </authorList>
    </citation>
    <scope>IDENTIFICATION</scope>
    <source>
        <strain evidence="7">IAEA</strain>
    </source>
</reference>
<proteinExistence type="inferred from homology"/>
<dbReference type="SUPFAM" id="SSF50129">
    <property type="entry name" value="GroES-like"/>
    <property type="match status" value="1"/>
</dbReference>